<organism evidence="7 8">
    <name type="scientific">Arabis alpina</name>
    <name type="common">Alpine rock-cress</name>
    <dbReference type="NCBI Taxonomy" id="50452"/>
    <lineage>
        <taxon>Eukaryota</taxon>
        <taxon>Viridiplantae</taxon>
        <taxon>Streptophyta</taxon>
        <taxon>Embryophyta</taxon>
        <taxon>Tracheophyta</taxon>
        <taxon>Spermatophyta</taxon>
        <taxon>Magnoliopsida</taxon>
        <taxon>eudicotyledons</taxon>
        <taxon>Gunneridae</taxon>
        <taxon>Pentapetalae</taxon>
        <taxon>rosids</taxon>
        <taxon>malvids</taxon>
        <taxon>Brassicales</taxon>
        <taxon>Brassicaceae</taxon>
        <taxon>Arabideae</taxon>
        <taxon>Arabis</taxon>
    </lineage>
</organism>
<protein>
    <submittedName>
        <fullName evidence="7">Uncharacterized protein</fullName>
    </submittedName>
</protein>
<gene>
    <name evidence="7" type="ordered locus">AALP_Aa2g067400</name>
</gene>
<dbReference type="GO" id="GO:0006355">
    <property type="term" value="P:regulation of DNA-templated transcription"/>
    <property type="evidence" value="ECO:0007669"/>
    <property type="project" value="InterPro"/>
</dbReference>
<evidence type="ECO:0000256" key="3">
    <source>
        <dbReference type="ARBA" id="ARBA00023163"/>
    </source>
</evidence>
<dbReference type="Pfam" id="PF22757">
    <property type="entry name" value="GeBP-like_C"/>
    <property type="match status" value="1"/>
</dbReference>
<sequence length="287" mass="32804">MAKKRFNLPQISDLASCKPKKDKKAVDYGEAQSSMKSSMKRKGAGTSKKAHAKRAKKDSKKISEEDDTVMVEESSKKHVQRLWSEEDELALLQGLIDSKTDTGKKEGFYESLKDSISFDVRRDQFIEKIRKLKIKYVGKKKYFSNAHEKKCFDLSMHIWGPNGFAVESTEKSKNMQTLKEPLLFSSPNGKTGDDTSYRVDVEEEESPLGSDFNYKSYIARWVKSVGGDEDSVEMAWSLMPMETRKEMEKKCNVVQAKEFDFLTDKVDLLRLVFSATRQVFSTMTESS</sequence>
<dbReference type="OrthoDB" id="661680at2759"/>
<dbReference type="GO" id="GO:0005634">
    <property type="term" value="C:nucleus"/>
    <property type="evidence" value="ECO:0007669"/>
    <property type="project" value="TreeGrafter"/>
</dbReference>
<proteinExistence type="inferred from homology"/>
<evidence type="ECO:0000313" key="8">
    <source>
        <dbReference type="Proteomes" id="UP000029120"/>
    </source>
</evidence>
<accession>A0A087HFR3</accession>
<evidence type="ECO:0000313" key="7">
    <source>
        <dbReference type="EMBL" id="KFK40965.1"/>
    </source>
</evidence>
<dbReference type="Proteomes" id="UP000029120">
    <property type="component" value="Chromosome 2"/>
</dbReference>
<dbReference type="PANTHER" id="PTHR31662:SF68">
    <property type="entry name" value="DNA-BINDING STOREKEEPER PROTEIN TRANSCRIPTIONAL REGULATOR-LIKE PROTEIN-RELATED"/>
    <property type="match status" value="1"/>
</dbReference>
<evidence type="ECO:0000256" key="1">
    <source>
        <dbReference type="ARBA" id="ARBA00010820"/>
    </source>
</evidence>
<reference evidence="8" key="1">
    <citation type="journal article" date="2015" name="Nat. Plants">
        <title>Genome expansion of Arabis alpina linked with retrotransposition and reduced symmetric DNA methylation.</title>
        <authorList>
            <person name="Willing E.M."/>
            <person name="Rawat V."/>
            <person name="Mandakova T."/>
            <person name="Maumus F."/>
            <person name="James G.V."/>
            <person name="Nordstroem K.J."/>
            <person name="Becker C."/>
            <person name="Warthmann N."/>
            <person name="Chica C."/>
            <person name="Szarzynska B."/>
            <person name="Zytnicki M."/>
            <person name="Albani M.C."/>
            <person name="Kiefer C."/>
            <person name="Bergonzi S."/>
            <person name="Castaings L."/>
            <person name="Mateos J.L."/>
            <person name="Berns M.C."/>
            <person name="Bujdoso N."/>
            <person name="Piofczyk T."/>
            <person name="de Lorenzo L."/>
            <person name="Barrero-Sicilia C."/>
            <person name="Mateos I."/>
            <person name="Piednoel M."/>
            <person name="Hagmann J."/>
            <person name="Chen-Min-Tao R."/>
            <person name="Iglesias-Fernandez R."/>
            <person name="Schuster S.C."/>
            <person name="Alonso-Blanco C."/>
            <person name="Roudier F."/>
            <person name="Carbonero P."/>
            <person name="Paz-Ares J."/>
            <person name="Davis S.J."/>
            <person name="Pecinka A."/>
            <person name="Quesneville H."/>
            <person name="Colot V."/>
            <person name="Lysak M.A."/>
            <person name="Weigel D."/>
            <person name="Coupland G."/>
            <person name="Schneeberger K."/>
        </authorList>
    </citation>
    <scope>NUCLEOTIDE SEQUENCE [LARGE SCALE GENOMIC DNA]</scope>
    <source>
        <strain evidence="8">cv. Pajares</strain>
    </source>
</reference>
<dbReference type="InterPro" id="IPR053933">
    <property type="entry name" value="GeBP-like_C"/>
</dbReference>
<evidence type="ECO:0000259" key="5">
    <source>
        <dbReference type="Pfam" id="PF04504"/>
    </source>
</evidence>
<keyword evidence="3" id="KW-0804">Transcription</keyword>
<name>A0A087HFR3_ARAAL</name>
<dbReference type="Gramene" id="KFK40965">
    <property type="protein sequence ID" value="KFK40965"/>
    <property type="gene ID" value="AALP_AA2G067400"/>
</dbReference>
<dbReference type="InterPro" id="IPR007592">
    <property type="entry name" value="GEBP"/>
</dbReference>
<comment type="similarity">
    <text evidence="1">Belongs to the GeBP family.</text>
</comment>
<feature type="region of interest" description="Disordered" evidence="4">
    <location>
        <begin position="1"/>
        <end position="71"/>
    </location>
</feature>
<dbReference type="PANTHER" id="PTHR31662">
    <property type="entry name" value="BNAANNG10740D PROTEIN-RELATED"/>
    <property type="match status" value="1"/>
</dbReference>
<feature type="domain" description="Glabrous enhancer-binding protein-like C-terminal" evidence="6">
    <location>
        <begin position="211"/>
        <end position="277"/>
    </location>
</feature>
<feature type="compositionally biased region" description="Basic residues" evidence="4">
    <location>
        <begin position="38"/>
        <end position="59"/>
    </location>
</feature>
<dbReference type="Pfam" id="PF04504">
    <property type="entry name" value="GeBP-like_DBD"/>
    <property type="match status" value="1"/>
</dbReference>
<evidence type="ECO:0000256" key="4">
    <source>
        <dbReference type="SAM" id="MobiDB-lite"/>
    </source>
</evidence>
<keyword evidence="2" id="KW-0805">Transcription regulation</keyword>
<dbReference type="AlphaFoldDB" id="A0A087HFR3"/>
<feature type="domain" description="Glabrous enhancer-binding protein-like DBD" evidence="5">
    <location>
        <begin position="80"/>
        <end position="160"/>
    </location>
</feature>
<evidence type="ECO:0000259" key="6">
    <source>
        <dbReference type="Pfam" id="PF22757"/>
    </source>
</evidence>
<evidence type="ECO:0000256" key="2">
    <source>
        <dbReference type="ARBA" id="ARBA00023015"/>
    </source>
</evidence>
<dbReference type="EMBL" id="CM002870">
    <property type="protein sequence ID" value="KFK40965.1"/>
    <property type="molecule type" value="Genomic_DNA"/>
</dbReference>
<dbReference type="InterPro" id="IPR053932">
    <property type="entry name" value="GeBP-like_DBD"/>
</dbReference>
<keyword evidence="8" id="KW-1185">Reference proteome</keyword>